<keyword evidence="1" id="KW-1133">Transmembrane helix</keyword>
<gene>
    <name evidence="2" type="ORF">HDA32_001838</name>
</gene>
<dbReference type="EMBL" id="JACCCC010000001">
    <property type="protein sequence ID" value="NYE46718.1"/>
    <property type="molecule type" value="Genomic_DNA"/>
</dbReference>
<organism evidence="2 3">
    <name type="scientific">Spinactinospora alkalitolerans</name>
    <dbReference type="NCBI Taxonomy" id="687207"/>
    <lineage>
        <taxon>Bacteria</taxon>
        <taxon>Bacillati</taxon>
        <taxon>Actinomycetota</taxon>
        <taxon>Actinomycetes</taxon>
        <taxon>Streptosporangiales</taxon>
        <taxon>Nocardiopsidaceae</taxon>
        <taxon>Spinactinospora</taxon>
    </lineage>
</organism>
<dbReference type="PROSITE" id="PS51257">
    <property type="entry name" value="PROKAR_LIPOPROTEIN"/>
    <property type="match status" value="1"/>
</dbReference>
<dbReference type="AlphaFoldDB" id="A0A852TRZ1"/>
<feature type="transmembrane region" description="Helical" evidence="1">
    <location>
        <begin position="79"/>
        <end position="97"/>
    </location>
</feature>
<name>A0A852TRZ1_9ACTN</name>
<proteinExistence type="predicted"/>
<keyword evidence="1" id="KW-0472">Membrane</keyword>
<evidence type="ECO:0000313" key="3">
    <source>
        <dbReference type="Proteomes" id="UP000589036"/>
    </source>
</evidence>
<dbReference type="Proteomes" id="UP000589036">
    <property type="component" value="Unassembled WGS sequence"/>
</dbReference>
<feature type="transmembrane region" description="Helical" evidence="1">
    <location>
        <begin position="103"/>
        <end position="127"/>
    </location>
</feature>
<reference evidence="2 3" key="1">
    <citation type="submission" date="2020-07" db="EMBL/GenBank/DDBJ databases">
        <title>Sequencing the genomes of 1000 actinobacteria strains.</title>
        <authorList>
            <person name="Klenk H.-P."/>
        </authorList>
    </citation>
    <scope>NUCLEOTIDE SEQUENCE [LARGE SCALE GENOMIC DNA]</scope>
    <source>
        <strain evidence="2 3">CXB654</strain>
    </source>
</reference>
<feature type="transmembrane region" description="Helical" evidence="1">
    <location>
        <begin position="50"/>
        <end position="72"/>
    </location>
</feature>
<keyword evidence="1" id="KW-0812">Transmembrane</keyword>
<protein>
    <recommendedName>
        <fullName evidence="4">Integral membrane protein</fullName>
    </recommendedName>
</protein>
<evidence type="ECO:0000256" key="1">
    <source>
        <dbReference type="SAM" id="Phobius"/>
    </source>
</evidence>
<feature type="transmembrane region" description="Helical" evidence="1">
    <location>
        <begin position="14"/>
        <end position="38"/>
    </location>
</feature>
<accession>A0A852TRZ1</accession>
<sequence>MTLTRRLAPNPRHITYGIVVGGCAAFVVSLLATGLSRLVQALFPTPDANIGLGIALLAFTAVVAPSLIWFALRRLRVPHAGPVAVLVFAAYLVMPFLPFAPSAGIVVGTVFIGFFTGVAVYLLGCLAGTGEPR</sequence>
<keyword evidence="3" id="KW-1185">Reference proteome</keyword>
<dbReference type="RefSeq" id="WP_179642778.1">
    <property type="nucleotide sequence ID" value="NZ_BAAAYY010000033.1"/>
</dbReference>
<evidence type="ECO:0000313" key="2">
    <source>
        <dbReference type="EMBL" id="NYE46718.1"/>
    </source>
</evidence>
<comment type="caution">
    <text evidence="2">The sequence shown here is derived from an EMBL/GenBank/DDBJ whole genome shotgun (WGS) entry which is preliminary data.</text>
</comment>
<evidence type="ECO:0008006" key="4">
    <source>
        <dbReference type="Google" id="ProtNLM"/>
    </source>
</evidence>